<evidence type="ECO:0000256" key="4">
    <source>
        <dbReference type="ARBA" id="ARBA00023239"/>
    </source>
</evidence>
<dbReference type="Gene3D" id="3.40.640.10">
    <property type="entry name" value="Type I PLP-dependent aspartate aminotransferase-like (Major domain)"/>
    <property type="match status" value="1"/>
</dbReference>
<evidence type="ECO:0000259" key="6">
    <source>
        <dbReference type="Pfam" id="PF00155"/>
    </source>
</evidence>
<dbReference type="InterPro" id="IPR015424">
    <property type="entry name" value="PyrdxlP-dep_Trfase"/>
</dbReference>
<name>A0A1N7DLP4_9NOCA</name>
<evidence type="ECO:0000313" key="8">
    <source>
        <dbReference type="Proteomes" id="UP000186218"/>
    </source>
</evidence>
<sequence>MSTPRTGRPTTADPIATLRRRSSEKWVAYPSEVLPMFVAETDFPLAPAIRAALIEAVEIGDTGYVDSHDRGAAAAFAAYAADTWGWAADPDRMRCTTDVSVVIVEALRRLIEPGDGVVVTPPVYPPFFDFIPEAGGRVVEVPLRDDGREFSLDLIGIDAALADGARAVLLCNPHNPVGTVHSRETLIELARIVAAHDGVVVSDEIHAPLTHHATIFTPYLSVSDAAREHGITAESGSKAFNLAGLKCAMFATASDRMTQVMRSMPEEVTVRTGLFGVIATRAGFDDSRGWLDDTVTAIEDNVAVLEQQLATKLPQVVLRRPAASYLAWLDMTALGWGDDPADHALRHAKVALVRGLDFGEPGRGFARMNIGCAPETIVEAVDRLASVR</sequence>
<dbReference type="PANTHER" id="PTHR43525">
    <property type="entry name" value="PROTEIN MALY"/>
    <property type="match status" value="1"/>
</dbReference>
<dbReference type="EC" id="4.4.1.13" evidence="2"/>
<reference evidence="7 8" key="1">
    <citation type="submission" date="2017-01" db="EMBL/GenBank/DDBJ databases">
        <authorList>
            <person name="Mah S.A."/>
            <person name="Swanson W.J."/>
            <person name="Moy G.W."/>
            <person name="Vacquier V.D."/>
        </authorList>
    </citation>
    <scope>NUCLEOTIDE SEQUENCE [LARGE SCALE GENOMIC DNA]</scope>
    <source>
        <strain evidence="7 8">CPCC 203464</strain>
    </source>
</reference>
<dbReference type="InterPro" id="IPR004839">
    <property type="entry name" value="Aminotransferase_I/II_large"/>
</dbReference>
<dbReference type="GO" id="GO:0047804">
    <property type="term" value="F:cysteine-S-conjugate beta-lyase activity"/>
    <property type="evidence" value="ECO:0007669"/>
    <property type="project" value="UniProtKB-EC"/>
</dbReference>
<dbReference type="STRING" id="1344003.SAMN05445060_0744"/>
<dbReference type="InterPro" id="IPR051798">
    <property type="entry name" value="Class-II_PLP-Dep_Aminotrans"/>
</dbReference>
<comment type="similarity">
    <text evidence="5">Belongs to the class-II pyridoxal-phosphate-dependent aminotransferase family. MalY/PatB cystathionine beta-lyase subfamily.</text>
</comment>
<protein>
    <recommendedName>
        <fullName evidence="2">cysteine-S-conjugate beta-lyase</fullName>
        <ecNumber evidence="2">4.4.1.13</ecNumber>
    </recommendedName>
</protein>
<gene>
    <name evidence="7" type="ORF">SAMN05445060_0744</name>
</gene>
<dbReference type="Pfam" id="PF00155">
    <property type="entry name" value="Aminotran_1_2"/>
    <property type="match status" value="1"/>
</dbReference>
<dbReference type="InterPro" id="IPR015421">
    <property type="entry name" value="PyrdxlP-dep_Trfase_major"/>
</dbReference>
<dbReference type="OrthoDB" id="3224382at2"/>
<evidence type="ECO:0000256" key="3">
    <source>
        <dbReference type="ARBA" id="ARBA00022898"/>
    </source>
</evidence>
<dbReference type="AlphaFoldDB" id="A0A1N7DLP4"/>
<dbReference type="SUPFAM" id="SSF53383">
    <property type="entry name" value="PLP-dependent transferases"/>
    <property type="match status" value="1"/>
</dbReference>
<dbReference type="RefSeq" id="WP_076476691.1">
    <property type="nucleotide sequence ID" value="NZ_FTNT01000002.1"/>
</dbReference>
<evidence type="ECO:0000256" key="5">
    <source>
        <dbReference type="ARBA" id="ARBA00037974"/>
    </source>
</evidence>
<evidence type="ECO:0000256" key="2">
    <source>
        <dbReference type="ARBA" id="ARBA00012224"/>
    </source>
</evidence>
<keyword evidence="8" id="KW-1185">Reference proteome</keyword>
<dbReference type="Proteomes" id="UP000186218">
    <property type="component" value="Unassembled WGS sequence"/>
</dbReference>
<evidence type="ECO:0000256" key="1">
    <source>
        <dbReference type="ARBA" id="ARBA00001933"/>
    </source>
</evidence>
<dbReference type="EMBL" id="FTNT01000002">
    <property type="protein sequence ID" value="SIR76772.1"/>
    <property type="molecule type" value="Genomic_DNA"/>
</dbReference>
<accession>A0A1N7DLP4</accession>
<comment type="cofactor">
    <cofactor evidence="1">
        <name>pyridoxal 5'-phosphate</name>
        <dbReference type="ChEBI" id="CHEBI:597326"/>
    </cofactor>
</comment>
<dbReference type="GO" id="GO:0030170">
    <property type="term" value="F:pyridoxal phosphate binding"/>
    <property type="evidence" value="ECO:0007669"/>
    <property type="project" value="InterPro"/>
</dbReference>
<keyword evidence="3" id="KW-0663">Pyridoxal phosphate</keyword>
<proteinExistence type="inferred from homology"/>
<keyword evidence="4 7" id="KW-0456">Lyase</keyword>
<dbReference type="CDD" id="cd00609">
    <property type="entry name" value="AAT_like"/>
    <property type="match status" value="1"/>
</dbReference>
<feature type="domain" description="Aminotransferase class I/classII large" evidence="6">
    <location>
        <begin position="45"/>
        <end position="384"/>
    </location>
</feature>
<evidence type="ECO:0000313" key="7">
    <source>
        <dbReference type="EMBL" id="SIR76772.1"/>
    </source>
</evidence>
<dbReference type="PANTHER" id="PTHR43525:SF2">
    <property type="entry name" value="CYSTATHIONINE BETA-LYASE-RELATED"/>
    <property type="match status" value="1"/>
</dbReference>
<organism evidence="7 8">
    <name type="scientific">Williamsia sterculiae</name>
    <dbReference type="NCBI Taxonomy" id="1344003"/>
    <lineage>
        <taxon>Bacteria</taxon>
        <taxon>Bacillati</taxon>
        <taxon>Actinomycetota</taxon>
        <taxon>Actinomycetes</taxon>
        <taxon>Mycobacteriales</taxon>
        <taxon>Nocardiaceae</taxon>
        <taxon>Williamsia</taxon>
    </lineage>
</organism>
<dbReference type="Gene3D" id="3.90.1150.10">
    <property type="entry name" value="Aspartate Aminotransferase, domain 1"/>
    <property type="match status" value="1"/>
</dbReference>
<dbReference type="InterPro" id="IPR015422">
    <property type="entry name" value="PyrdxlP-dep_Trfase_small"/>
</dbReference>